<proteinExistence type="predicted"/>
<evidence type="ECO:0000256" key="1">
    <source>
        <dbReference type="SAM" id="MobiDB-lite"/>
    </source>
</evidence>
<gene>
    <name evidence="2" type="ORF">Ddye_013659</name>
</gene>
<name>A0AAE0CKE7_9ROSI</name>
<comment type="caution">
    <text evidence="2">The sequence shown here is derived from an EMBL/GenBank/DDBJ whole genome shotgun (WGS) entry which is preliminary data.</text>
</comment>
<organism evidence="2 3">
    <name type="scientific">Dipteronia dyeriana</name>
    <dbReference type="NCBI Taxonomy" id="168575"/>
    <lineage>
        <taxon>Eukaryota</taxon>
        <taxon>Viridiplantae</taxon>
        <taxon>Streptophyta</taxon>
        <taxon>Embryophyta</taxon>
        <taxon>Tracheophyta</taxon>
        <taxon>Spermatophyta</taxon>
        <taxon>Magnoliopsida</taxon>
        <taxon>eudicotyledons</taxon>
        <taxon>Gunneridae</taxon>
        <taxon>Pentapetalae</taxon>
        <taxon>rosids</taxon>
        <taxon>malvids</taxon>
        <taxon>Sapindales</taxon>
        <taxon>Sapindaceae</taxon>
        <taxon>Hippocastanoideae</taxon>
        <taxon>Acereae</taxon>
        <taxon>Dipteronia</taxon>
    </lineage>
</organism>
<accession>A0AAE0CKE7</accession>
<feature type="region of interest" description="Disordered" evidence="1">
    <location>
        <begin position="1"/>
        <end position="22"/>
    </location>
</feature>
<protein>
    <submittedName>
        <fullName evidence="2">Uncharacterized protein</fullName>
    </submittedName>
</protein>
<evidence type="ECO:0000313" key="3">
    <source>
        <dbReference type="Proteomes" id="UP001280121"/>
    </source>
</evidence>
<dbReference type="Pfam" id="PF03004">
    <property type="entry name" value="Transposase_24"/>
    <property type="match status" value="1"/>
</dbReference>
<sequence>MHHTTGSVPIAKFKSEEMEKTGKEPCPIEFFKKFHVRKNSKAWTHKKAEELYICIKQMETKITNAREEGSEVNEWDI</sequence>
<dbReference type="InterPro" id="IPR004252">
    <property type="entry name" value="Probable_transposase_24"/>
</dbReference>
<reference evidence="2" key="1">
    <citation type="journal article" date="2023" name="Plant J.">
        <title>Genome sequences and population genomics provide insights into the demographic history, inbreeding, and mutation load of two 'living fossil' tree species of Dipteronia.</title>
        <authorList>
            <person name="Feng Y."/>
            <person name="Comes H.P."/>
            <person name="Chen J."/>
            <person name="Zhu S."/>
            <person name="Lu R."/>
            <person name="Zhang X."/>
            <person name="Li P."/>
            <person name="Qiu J."/>
            <person name="Olsen K.M."/>
            <person name="Qiu Y."/>
        </authorList>
    </citation>
    <scope>NUCLEOTIDE SEQUENCE</scope>
    <source>
        <strain evidence="2">KIB01</strain>
    </source>
</reference>
<dbReference type="EMBL" id="JANJYI010000004">
    <property type="protein sequence ID" value="KAK2653803.1"/>
    <property type="molecule type" value="Genomic_DNA"/>
</dbReference>
<evidence type="ECO:0000313" key="2">
    <source>
        <dbReference type="EMBL" id="KAK2653803.1"/>
    </source>
</evidence>
<feature type="compositionally biased region" description="Basic and acidic residues" evidence="1">
    <location>
        <begin position="13"/>
        <end position="22"/>
    </location>
</feature>
<keyword evidence="3" id="KW-1185">Reference proteome</keyword>
<dbReference type="AlphaFoldDB" id="A0AAE0CKE7"/>
<dbReference type="Proteomes" id="UP001280121">
    <property type="component" value="Unassembled WGS sequence"/>
</dbReference>